<keyword evidence="1" id="KW-1133">Transmembrane helix</keyword>
<keyword evidence="3" id="KW-1185">Reference proteome</keyword>
<name>A0ABP5MXW2_9MICO</name>
<protein>
    <recommendedName>
        <fullName evidence="4">DUF998 domain-containing protein</fullName>
    </recommendedName>
</protein>
<proteinExistence type="predicted"/>
<keyword evidence="1" id="KW-0812">Transmembrane</keyword>
<evidence type="ECO:0000256" key="1">
    <source>
        <dbReference type="SAM" id="Phobius"/>
    </source>
</evidence>
<evidence type="ECO:0000313" key="3">
    <source>
        <dbReference type="Proteomes" id="UP001501084"/>
    </source>
</evidence>
<dbReference type="Pfam" id="PF06197">
    <property type="entry name" value="DUF998"/>
    <property type="match status" value="1"/>
</dbReference>
<dbReference type="Proteomes" id="UP001501084">
    <property type="component" value="Unassembled WGS sequence"/>
</dbReference>
<gene>
    <name evidence="2" type="ORF">GCM10009786_18990</name>
</gene>
<sequence length="214" mass="22687">MKRYRVGAIAWILSALVIPAQVIVALGWPSGYSVASNTISDLGVTACGEYSELGQQVREVCSPGHAIFNISMFASGALILIGAVLLYGRWGRATGRAGTIFMIVAGMSVLVVGISPWDVAPEIHDSFALMQAVSQWIAMILLAIAAGPGNFRKVTTFVVVVSAASFVIFMVALEGYEVPWLGVGGVERLSFDSLTVWTALTGVALLKSHRSSRP</sequence>
<feature type="transmembrane region" description="Helical" evidence="1">
    <location>
        <begin position="129"/>
        <end position="147"/>
    </location>
</feature>
<feature type="transmembrane region" description="Helical" evidence="1">
    <location>
        <begin position="66"/>
        <end position="87"/>
    </location>
</feature>
<dbReference type="EMBL" id="BAAAOP010000007">
    <property type="protein sequence ID" value="GAA2188745.1"/>
    <property type="molecule type" value="Genomic_DNA"/>
</dbReference>
<feature type="transmembrane region" description="Helical" evidence="1">
    <location>
        <begin position="99"/>
        <end position="117"/>
    </location>
</feature>
<dbReference type="RefSeq" id="WP_346058157.1">
    <property type="nucleotide sequence ID" value="NZ_BAAAOP010000007.1"/>
</dbReference>
<keyword evidence="1" id="KW-0472">Membrane</keyword>
<reference evidence="3" key="1">
    <citation type="journal article" date="2019" name="Int. J. Syst. Evol. Microbiol.">
        <title>The Global Catalogue of Microorganisms (GCM) 10K type strain sequencing project: providing services to taxonomists for standard genome sequencing and annotation.</title>
        <authorList>
            <consortium name="The Broad Institute Genomics Platform"/>
            <consortium name="The Broad Institute Genome Sequencing Center for Infectious Disease"/>
            <person name="Wu L."/>
            <person name="Ma J."/>
        </authorList>
    </citation>
    <scope>NUCLEOTIDE SEQUENCE [LARGE SCALE GENOMIC DNA]</scope>
    <source>
        <strain evidence="3">JCM 14919</strain>
    </source>
</reference>
<comment type="caution">
    <text evidence="2">The sequence shown here is derived from an EMBL/GenBank/DDBJ whole genome shotgun (WGS) entry which is preliminary data.</text>
</comment>
<organism evidence="2 3">
    <name type="scientific">Leucobacter alluvii</name>
    <dbReference type="NCBI Taxonomy" id="340321"/>
    <lineage>
        <taxon>Bacteria</taxon>
        <taxon>Bacillati</taxon>
        <taxon>Actinomycetota</taxon>
        <taxon>Actinomycetes</taxon>
        <taxon>Micrococcales</taxon>
        <taxon>Microbacteriaceae</taxon>
        <taxon>Leucobacter</taxon>
    </lineage>
</organism>
<dbReference type="InterPro" id="IPR009339">
    <property type="entry name" value="DUF998"/>
</dbReference>
<evidence type="ECO:0008006" key="4">
    <source>
        <dbReference type="Google" id="ProtNLM"/>
    </source>
</evidence>
<feature type="transmembrane region" description="Helical" evidence="1">
    <location>
        <begin position="154"/>
        <end position="176"/>
    </location>
</feature>
<evidence type="ECO:0000313" key="2">
    <source>
        <dbReference type="EMBL" id="GAA2188745.1"/>
    </source>
</evidence>
<accession>A0ABP5MXW2</accession>